<keyword evidence="3" id="KW-1185">Reference proteome</keyword>
<dbReference type="Proteomes" id="UP001215712">
    <property type="component" value="Unassembled WGS sequence"/>
</dbReference>
<evidence type="ECO:0000313" key="2">
    <source>
        <dbReference type="EMBL" id="KAJ5703300.1"/>
    </source>
</evidence>
<sequence length="457" mass="51409">MFTTGLLSFLAAASLARADDITATVNLAVSRGSPYHWASGFIYGIPDTPDQVPDHWYTDMGFRYARAGGAQLDAPDRGWIWGLDEYYGRLNSTLSNYETSRKYGAAFILLPHDIWGTDHANSSTVWPGDDDDWTNYDLFVHTLMSDLKSNNALEGLVWDIWNEPDGTSFWARSQQQWIDLYIRTNNILREDSDFDNVLISGPTLANMPQDTDTWWTNWLSQIAGNDTVPDQYAYHLEGSPDDWIDDLQNTNITLAALLKTYGLPERQININEYATLAEQIPAGAAWWISRLERYDAYGLRGNWQSDCVLHDLFANLLTKTSDPTACADTDYVGAPEYQVYKYYNLNMTGERLNTTGTGDRLMDVYATVDSDKVRILCGARITEGTWQITVDNMDAVGLPSEGTVDIQTWGFAGTSVWEEVDAPSDRGIVSHTYTGNSLTFPIYQTDTSTAWAFEFAR</sequence>
<feature type="chain" id="PRO_5041991410" description="Glycoside hydrolase family 39 protein" evidence="1">
    <location>
        <begin position="19"/>
        <end position="457"/>
    </location>
</feature>
<evidence type="ECO:0000256" key="1">
    <source>
        <dbReference type="SAM" id="SignalP"/>
    </source>
</evidence>
<dbReference type="Gene3D" id="3.20.20.80">
    <property type="entry name" value="Glycosidases"/>
    <property type="match status" value="1"/>
</dbReference>
<reference evidence="2" key="2">
    <citation type="submission" date="2023-01" db="EMBL/GenBank/DDBJ databases">
        <authorList>
            <person name="Petersen C."/>
        </authorList>
    </citation>
    <scope>NUCLEOTIDE SEQUENCE</scope>
    <source>
        <strain evidence="2">IBT 17514</strain>
    </source>
</reference>
<protein>
    <recommendedName>
        <fullName evidence="4">Glycoside hydrolase family 39 protein</fullName>
    </recommendedName>
</protein>
<reference evidence="2" key="1">
    <citation type="journal article" date="2023" name="IMA Fungus">
        <title>Comparative genomic study of the Penicillium genus elucidates a diverse pangenome and 15 lateral gene transfer events.</title>
        <authorList>
            <person name="Petersen C."/>
            <person name="Sorensen T."/>
            <person name="Nielsen M.R."/>
            <person name="Sondergaard T.E."/>
            <person name="Sorensen J.L."/>
            <person name="Fitzpatrick D.A."/>
            <person name="Frisvad J.C."/>
            <person name="Nielsen K.L."/>
        </authorList>
    </citation>
    <scope>NUCLEOTIDE SEQUENCE</scope>
    <source>
        <strain evidence="2">IBT 17514</strain>
    </source>
</reference>
<proteinExistence type="predicted"/>
<evidence type="ECO:0000313" key="3">
    <source>
        <dbReference type="Proteomes" id="UP001215712"/>
    </source>
</evidence>
<dbReference type="InterPro" id="IPR017853">
    <property type="entry name" value="GH"/>
</dbReference>
<organism evidence="2 3">
    <name type="scientific">Penicillium malachiteum</name>
    <dbReference type="NCBI Taxonomy" id="1324776"/>
    <lineage>
        <taxon>Eukaryota</taxon>
        <taxon>Fungi</taxon>
        <taxon>Dikarya</taxon>
        <taxon>Ascomycota</taxon>
        <taxon>Pezizomycotina</taxon>
        <taxon>Eurotiomycetes</taxon>
        <taxon>Eurotiomycetidae</taxon>
        <taxon>Eurotiales</taxon>
        <taxon>Aspergillaceae</taxon>
        <taxon>Penicillium</taxon>
    </lineage>
</organism>
<dbReference type="SUPFAM" id="SSF51445">
    <property type="entry name" value="(Trans)glycosidases"/>
    <property type="match status" value="1"/>
</dbReference>
<comment type="caution">
    <text evidence="2">The sequence shown here is derived from an EMBL/GenBank/DDBJ whole genome shotgun (WGS) entry which is preliminary data.</text>
</comment>
<gene>
    <name evidence="2" type="ORF">N7493_011689</name>
</gene>
<dbReference type="AlphaFoldDB" id="A0AAD6HAA7"/>
<accession>A0AAD6HAA7</accession>
<keyword evidence="1" id="KW-0732">Signal</keyword>
<dbReference type="EMBL" id="JAQJAN010000023">
    <property type="protein sequence ID" value="KAJ5703300.1"/>
    <property type="molecule type" value="Genomic_DNA"/>
</dbReference>
<feature type="signal peptide" evidence="1">
    <location>
        <begin position="1"/>
        <end position="18"/>
    </location>
</feature>
<evidence type="ECO:0008006" key="4">
    <source>
        <dbReference type="Google" id="ProtNLM"/>
    </source>
</evidence>
<name>A0AAD6HAA7_9EURO</name>